<comment type="caution">
    <text evidence="1">The sequence shown here is derived from an EMBL/GenBank/DDBJ whole genome shotgun (WGS) entry which is preliminary data.</text>
</comment>
<gene>
    <name evidence="1" type="ORF">LCGC14_1834830</name>
</gene>
<reference evidence="1" key="1">
    <citation type="journal article" date="2015" name="Nature">
        <title>Complex archaea that bridge the gap between prokaryotes and eukaryotes.</title>
        <authorList>
            <person name="Spang A."/>
            <person name="Saw J.H."/>
            <person name="Jorgensen S.L."/>
            <person name="Zaremba-Niedzwiedzka K."/>
            <person name="Martijn J."/>
            <person name="Lind A.E."/>
            <person name="van Eijk R."/>
            <person name="Schleper C."/>
            <person name="Guy L."/>
            <person name="Ettema T.J."/>
        </authorList>
    </citation>
    <scope>NUCLEOTIDE SEQUENCE</scope>
</reference>
<evidence type="ECO:0000313" key="1">
    <source>
        <dbReference type="EMBL" id="KKL97408.1"/>
    </source>
</evidence>
<dbReference type="AlphaFoldDB" id="A0A0F9GF71"/>
<dbReference type="EMBL" id="LAZR01018174">
    <property type="protein sequence ID" value="KKL97408.1"/>
    <property type="molecule type" value="Genomic_DNA"/>
</dbReference>
<organism evidence="1">
    <name type="scientific">marine sediment metagenome</name>
    <dbReference type="NCBI Taxonomy" id="412755"/>
    <lineage>
        <taxon>unclassified sequences</taxon>
        <taxon>metagenomes</taxon>
        <taxon>ecological metagenomes</taxon>
    </lineage>
</organism>
<name>A0A0F9GF71_9ZZZZ</name>
<accession>A0A0F9GF71</accession>
<sequence>MQGRTLDATPQSYRPLRERYEAKDQYKDGMRLALSWPCLTADPMDQPGIGMKVAWNDPRKPWKPYVVLFWGRYGLQFGWLWAEGDQCPDGSTPEK</sequence>
<protein>
    <submittedName>
        <fullName evidence="1">Uncharacterized protein</fullName>
    </submittedName>
</protein>
<proteinExistence type="predicted"/>